<dbReference type="GO" id="GO:0005856">
    <property type="term" value="C:cytoskeleton"/>
    <property type="evidence" value="ECO:0007669"/>
    <property type="project" value="TreeGrafter"/>
</dbReference>
<name>A0A7K1FIU1_9ACTN</name>
<feature type="domain" description="Class II aldolase/adducin N-terminal" evidence="2">
    <location>
        <begin position="38"/>
        <end position="218"/>
    </location>
</feature>
<dbReference type="Gene3D" id="3.40.225.10">
    <property type="entry name" value="Class II aldolase/adducin N-terminal domain"/>
    <property type="match status" value="1"/>
</dbReference>
<dbReference type="PANTHER" id="PTHR10672">
    <property type="entry name" value="ADDUCIN"/>
    <property type="match status" value="1"/>
</dbReference>
<accession>A0A7K1FIU1</accession>
<evidence type="ECO:0000256" key="1">
    <source>
        <dbReference type="ARBA" id="ARBA00037961"/>
    </source>
</evidence>
<dbReference type="Proteomes" id="UP000460221">
    <property type="component" value="Unassembled WGS sequence"/>
</dbReference>
<reference evidence="3 4" key="1">
    <citation type="submission" date="2019-11" db="EMBL/GenBank/DDBJ databases">
        <authorList>
            <person name="Jiang L.-Q."/>
        </authorList>
    </citation>
    <scope>NUCLEOTIDE SEQUENCE [LARGE SCALE GENOMIC DNA]</scope>
    <source>
        <strain evidence="3 4">YIM 132087</strain>
    </source>
</reference>
<keyword evidence="4" id="KW-1185">Reference proteome</keyword>
<dbReference type="PANTHER" id="PTHR10672:SF3">
    <property type="entry name" value="PROTEIN HU-LI TAI SHAO"/>
    <property type="match status" value="1"/>
</dbReference>
<protein>
    <submittedName>
        <fullName evidence="3">Class II aldolase/adducin family protein</fullName>
    </submittedName>
</protein>
<comment type="caution">
    <text evidence="3">The sequence shown here is derived from an EMBL/GenBank/DDBJ whole genome shotgun (WGS) entry which is preliminary data.</text>
</comment>
<sequence>MSVPEEPATSTREVVPGFADLLPPQRSSVEEERAYRKQSLADALRLLAMHGMNQGAAGHITVRDPGDPTMFWVNPLLKNFALMTPEDLLLVNEKGEVVEGSGPLNRAAFAIHSRIHRARPDVHAAAHCHSAYGEAWSTQRRLLTALSQDSCAFFECHGLYDDYTGVVLDLGEGDRIAAALGSGKAVILRNHGLLTVGRSVEEAAWWLIAMEQACQVQLLAEAAGKAWAIDDDMARLTAGQVGDPAAGELQFAHALQVLPPLPPRKA</sequence>
<comment type="similarity">
    <text evidence="1">Belongs to the aldolase class II family.</text>
</comment>
<gene>
    <name evidence="3" type="ORF">GIS00_08755</name>
</gene>
<organism evidence="3 4">
    <name type="scientific">Nakamurella alba</name>
    <dbReference type="NCBI Taxonomy" id="2665158"/>
    <lineage>
        <taxon>Bacteria</taxon>
        <taxon>Bacillati</taxon>
        <taxon>Actinomycetota</taxon>
        <taxon>Actinomycetes</taxon>
        <taxon>Nakamurellales</taxon>
        <taxon>Nakamurellaceae</taxon>
        <taxon>Nakamurella</taxon>
    </lineage>
</organism>
<dbReference type="FunFam" id="3.40.225.10:FF:000009">
    <property type="entry name" value="Class II aldolase/adducin N-terminal"/>
    <property type="match status" value="1"/>
</dbReference>
<dbReference type="NCBIfam" id="NF004855">
    <property type="entry name" value="PRK06208.1"/>
    <property type="match status" value="1"/>
</dbReference>
<dbReference type="Pfam" id="PF00596">
    <property type="entry name" value="Aldolase_II"/>
    <property type="match status" value="1"/>
</dbReference>
<dbReference type="AlphaFoldDB" id="A0A7K1FIU1"/>
<dbReference type="SMART" id="SM01007">
    <property type="entry name" value="Aldolase_II"/>
    <property type="match status" value="1"/>
</dbReference>
<dbReference type="SUPFAM" id="SSF53639">
    <property type="entry name" value="AraD/HMP-PK domain-like"/>
    <property type="match status" value="1"/>
</dbReference>
<evidence type="ECO:0000313" key="3">
    <source>
        <dbReference type="EMBL" id="MTD14032.1"/>
    </source>
</evidence>
<dbReference type="EMBL" id="WLYK01000002">
    <property type="protein sequence ID" value="MTD14032.1"/>
    <property type="molecule type" value="Genomic_DNA"/>
</dbReference>
<dbReference type="InterPro" id="IPR001303">
    <property type="entry name" value="Aldolase_II/adducin_N"/>
</dbReference>
<dbReference type="InterPro" id="IPR051017">
    <property type="entry name" value="Aldolase-II_Adducin_sf"/>
</dbReference>
<dbReference type="GO" id="GO:0051015">
    <property type="term" value="F:actin filament binding"/>
    <property type="evidence" value="ECO:0007669"/>
    <property type="project" value="TreeGrafter"/>
</dbReference>
<dbReference type="InterPro" id="IPR036409">
    <property type="entry name" value="Aldolase_II/adducin_N_sf"/>
</dbReference>
<evidence type="ECO:0000313" key="4">
    <source>
        <dbReference type="Proteomes" id="UP000460221"/>
    </source>
</evidence>
<dbReference type="RefSeq" id="WP_154768081.1">
    <property type="nucleotide sequence ID" value="NZ_WLYK01000002.1"/>
</dbReference>
<evidence type="ECO:0000259" key="2">
    <source>
        <dbReference type="SMART" id="SM01007"/>
    </source>
</evidence>
<proteinExistence type="inferred from homology"/>